<keyword evidence="1" id="KW-0472">Membrane</keyword>
<organism evidence="2 3">
    <name type="scientific">Ensifer adhaerens</name>
    <name type="common">Sinorhizobium morelense</name>
    <dbReference type="NCBI Taxonomy" id="106592"/>
    <lineage>
        <taxon>Bacteria</taxon>
        <taxon>Pseudomonadati</taxon>
        <taxon>Pseudomonadota</taxon>
        <taxon>Alphaproteobacteria</taxon>
        <taxon>Hyphomicrobiales</taxon>
        <taxon>Rhizobiaceae</taxon>
        <taxon>Sinorhizobium/Ensifer group</taxon>
        <taxon>Ensifer</taxon>
    </lineage>
</organism>
<feature type="transmembrane region" description="Helical" evidence="1">
    <location>
        <begin position="16"/>
        <end position="39"/>
    </location>
</feature>
<dbReference type="PATRIC" id="fig|106592.7.peg.3243"/>
<dbReference type="Proteomes" id="UP000037425">
    <property type="component" value="Unassembled WGS sequence"/>
</dbReference>
<evidence type="ECO:0000313" key="3">
    <source>
        <dbReference type="Proteomes" id="UP000037425"/>
    </source>
</evidence>
<protein>
    <submittedName>
        <fullName evidence="2">Uncharacterized protein</fullName>
    </submittedName>
</protein>
<name>A0A0L8C3B8_ENSAD</name>
<evidence type="ECO:0000256" key="1">
    <source>
        <dbReference type="SAM" id="Phobius"/>
    </source>
</evidence>
<keyword evidence="1" id="KW-0812">Transmembrane</keyword>
<accession>A0A0L8C3B8</accession>
<evidence type="ECO:0000313" key="2">
    <source>
        <dbReference type="EMBL" id="KOF21279.1"/>
    </source>
</evidence>
<dbReference type="EMBL" id="LGAP01000002">
    <property type="protein sequence ID" value="KOF21279.1"/>
    <property type="molecule type" value="Genomic_DNA"/>
</dbReference>
<gene>
    <name evidence="2" type="ORF">AC244_07950</name>
</gene>
<keyword evidence="1" id="KW-1133">Transmembrane helix</keyword>
<dbReference type="AlphaFoldDB" id="A0A0L8C3B8"/>
<dbReference type="RefSeq" id="WP_053248221.1">
    <property type="nucleotide sequence ID" value="NZ_LGAP01000002.1"/>
</dbReference>
<reference evidence="3" key="1">
    <citation type="submission" date="2015-07" db="EMBL/GenBank/DDBJ databases">
        <title>Whole genome sequence of an Ensifer adhaerens strain isolated from a cave pool in the Wind Cave National Park.</title>
        <authorList>
            <person name="Eng W.W.H."/>
            <person name="Gan H.M."/>
            <person name="Barton H.A."/>
            <person name="Savka M.A."/>
        </authorList>
    </citation>
    <scope>NUCLEOTIDE SEQUENCE [LARGE SCALE GENOMIC DNA]</scope>
    <source>
        <strain evidence="3">SD006</strain>
    </source>
</reference>
<comment type="caution">
    <text evidence="2">The sequence shown here is derived from an EMBL/GenBank/DDBJ whole genome shotgun (WGS) entry which is preliminary data.</text>
</comment>
<sequence length="60" mass="6620">MRNGNGAKGDLTCTVFTLYSLAISTWTIALLAIVTSCVCRQPARISHALHFFELALETYE</sequence>
<proteinExistence type="predicted"/>